<name>A0AAV6VLZ8_9ARAC</name>
<sequence>MSVTVIRHGLLLLALTSKKPPKDPEDDSSSGPTSQHSAGSLGPASTQAPSPPPEPAAKDDSWDPYMPGFSFVCLNSKAWTSNGK</sequence>
<comment type="caution">
    <text evidence="3">The sequence shown here is derived from an EMBL/GenBank/DDBJ whole genome shotgun (WGS) entry which is preliminary data.</text>
</comment>
<dbReference type="Proteomes" id="UP000827092">
    <property type="component" value="Unassembled WGS sequence"/>
</dbReference>
<evidence type="ECO:0000313" key="3">
    <source>
        <dbReference type="EMBL" id="KAG8197248.1"/>
    </source>
</evidence>
<feature type="signal peptide" evidence="2">
    <location>
        <begin position="1"/>
        <end position="18"/>
    </location>
</feature>
<dbReference type="AlphaFoldDB" id="A0AAV6VLZ8"/>
<feature type="chain" id="PRO_5044011979" evidence="2">
    <location>
        <begin position="19"/>
        <end position="84"/>
    </location>
</feature>
<keyword evidence="4" id="KW-1185">Reference proteome</keyword>
<reference evidence="3 4" key="1">
    <citation type="journal article" date="2022" name="Nat. Ecol. Evol.">
        <title>A masculinizing supergene underlies an exaggerated male reproductive morph in a spider.</title>
        <authorList>
            <person name="Hendrickx F."/>
            <person name="De Corte Z."/>
            <person name="Sonet G."/>
            <person name="Van Belleghem S.M."/>
            <person name="Kostlbacher S."/>
            <person name="Vangestel C."/>
        </authorList>
    </citation>
    <scope>NUCLEOTIDE SEQUENCE [LARGE SCALE GENOMIC DNA]</scope>
    <source>
        <strain evidence="3">W744_W776</strain>
    </source>
</reference>
<dbReference type="EMBL" id="JAFNEN010000057">
    <property type="protein sequence ID" value="KAG8197248.1"/>
    <property type="molecule type" value="Genomic_DNA"/>
</dbReference>
<gene>
    <name evidence="3" type="ORF">JTE90_007500</name>
</gene>
<accession>A0AAV6VLZ8</accession>
<organism evidence="3 4">
    <name type="scientific">Oedothorax gibbosus</name>
    <dbReference type="NCBI Taxonomy" id="931172"/>
    <lineage>
        <taxon>Eukaryota</taxon>
        <taxon>Metazoa</taxon>
        <taxon>Ecdysozoa</taxon>
        <taxon>Arthropoda</taxon>
        <taxon>Chelicerata</taxon>
        <taxon>Arachnida</taxon>
        <taxon>Araneae</taxon>
        <taxon>Araneomorphae</taxon>
        <taxon>Entelegynae</taxon>
        <taxon>Araneoidea</taxon>
        <taxon>Linyphiidae</taxon>
        <taxon>Erigoninae</taxon>
        <taxon>Oedothorax</taxon>
    </lineage>
</organism>
<protein>
    <submittedName>
        <fullName evidence="3">Uncharacterized protein</fullName>
    </submittedName>
</protein>
<evidence type="ECO:0000313" key="4">
    <source>
        <dbReference type="Proteomes" id="UP000827092"/>
    </source>
</evidence>
<evidence type="ECO:0000256" key="1">
    <source>
        <dbReference type="SAM" id="MobiDB-lite"/>
    </source>
</evidence>
<evidence type="ECO:0000256" key="2">
    <source>
        <dbReference type="SAM" id="SignalP"/>
    </source>
</evidence>
<keyword evidence="2" id="KW-0732">Signal</keyword>
<feature type="compositionally biased region" description="Polar residues" evidence="1">
    <location>
        <begin position="29"/>
        <end position="48"/>
    </location>
</feature>
<feature type="region of interest" description="Disordered" evidence="1">
    <location>
        <begin position="15"/>
        <end position="63"/>
    </location>
</feature>
<proteinExistence type="predicted"/>